<dbReference type="InterPro" id="IPR036409">
    <property type="entry name" value="Aldolase_II/adducin_N_sf"/>
</dbReference>
<reference evidence="4 5" key="1">
    <citation type="submission" date="2019-07" db="EMBL/GenBank/DDBJ databases">
        <title>Qingshengfaniella alkalisoli gen. nov., sp. nov., isolated from saline soil.</title>
        <authorList>
            <person name="Xu L."/>
            <person name="Huang X.-X."/>
            <person name="Sun J.-Q."/>
        </authorList>
    </citation>
    <scope>NUCLEOTIDE SEQUENCE [LARGE SCALE GENOMIC DNA]</scope>
    <source>
        <strain evidence="4 5">DSM 27279</strain>
    </source>
</reference>
<evidence type="ECO:0000259" key="3">
    <source>
        <dbReference type="SMART" id="SM01007"/>
    </source>
</evidence>
<feature type="compositionally biased region" description="Basic and acidic residues" evidence="2">
    <location>
        <begin position="9"/>
        <end position="22"/>
    </location>
</feature>
<dbReference type="NCBIfam" id="NF005451">
    <property type="entry name" value="PRK07044.1"/>
    <property type="match status" value="1"/>
</dbReference>
<organism evidence="4 5">
    <name type="scientific">Verticiella sediminum</name>
    <dbReference type="NCBI Taxonomy" id="1247510"/>
    <lineage>
        <taxon>Bacteria</taxon>
        <taxon>Pseudomonadati</taxon>
        <taxon>Pseudomonadota</taxon>
        <taxon>Betaproteobacteria</taxon>
        <taxon>Burkholderiales</taxon>
        <taxon>Alcaligenaceae</taxon>
        <taxon>Verticiella</taxon>
    </lineage>
</organism>
<dbReference type="Pfam" id="PF00596">
    <property type="entry name" value="Aldolase_II"/>
    <property type="match status" value="1"/>
</dbReference>
<dbReference type="InterPro" id="IPR051017">
    <property type="entry name" value="Aldolase-II_Adducin_sf"/>
</dbReference>
<feature type="region of interest" description="Disordered" evidence="2">
    <location>
        <begin position="1"/>
        <end position="22"/>
    </location>
</feature>
<dbReference type="Gene3D" id="3.40.225.10">
    <property type="entry name" value="Class II aldolase/adducin N-terminal domain"/>
    <property type="match status" value="1"/>
</dbReference>
<keyword evidence="5" id="KW-1185">Reference proteome</keyword>
<dbReference type="GO" id="GO:0051015">
    <property type="term" value="F:actin filament binding"/>
    <property type="evidence" value="ECO:0007669"/>
    <property type="project" value="TreeGrafter"/>
</dbReference>
<dbReference type="Proteomes" id="UP000318405">
    <property type="component" value="Unassembled WGS sequence"/>
</dbReference>
<dbReference type="EMBL" id="VLTJ01000039">
    <property type="protein sequence ID" value="TSH90716.1"/>
    <property type="molecule type" value="Genomic_DNA"/>
</dbReference>
<name>A0A556ACU5_9BURK</name>
<protein>
    <submittedName>
        <fullName evidence="4">Class II aldolase/adducin family protein</fullName>
    </submittedName>
</protein>
<dbReference type="SUPFAM" id="SSF53639">
    <property type="entry name" value="AraD/HMP-PK domain-like"/>
    <property type="match status" value="1"/>
</dbReference>
<dbReference type="SMART" id="SM01007">
    <property type="entry name" value="Aldolase_II"/>
    <property type="match status" value="1"/>
</dbReference>
<dbReference type="InterPro" id="IPR001303">
    <property type="entry name" value="Aldolase_II/adducin_N"/>
</dbReference>
<proteinExistence type="inferred from homology"/>
<accession>A0A556ACU5</accession>
<comment type="caution">
    <text evidence="4">The sequence shown here is derived from an EMBL/GenBank/DDBJ whole genome shotgun (WGS) entry which is preliminary data.</text>
</comment>
<sequence>MVVQISESTRQDDTRSWSDAEQKTREDLAAVARSLAELGWTKLIFNHITARVPDAPEYFLVNPHGLFYDQVRASDFVKLDLDGNPVGENRWGFGRAAFVIHSAVYAARPDVACTIHTHTDGGTIVSALQEGLQPLTLEAAQFYGRVGYHDYEGMAHDVDERQRIAADLGPHAALFLRNHGLVVTGSTIAEAFHRNYNLEYACRIQAQVLATGRPLSVISHEAASRTVAQVLAHPARSEPLLEAIHRRLGQTDPSYRL</sequence>
<dbReference type="GO" id="GO:0005856">
    <property type="term" value="C:cytoskeleton"/>
    <property type="evidence" value="ECO:0007669"/>
    <property type="project" value="TreeGrafter"/>
</dbReference>
<comment type="similarity">
    <text evidence="1">Belongs to the aldolase class II family.</text>
</comment>
<feature type="domain" description="Class II aldolase/adducin N-terminal" evidence="3">
    <location>
        <begin position="26"/>
        <end position="206"/>
    </location>
</feature>
<dbReference type="PANTHER" id="PTHR10672">
    <property type="entry name" value="ADDUCIN"/>
    <property type="match status" value="1"/>
</dbReference>
<gene>
    <name evidence="4" type="ORF">FOZ76_23320</name>
</gene>
<dbReference type="OrthoDB" id="8859181at2"/>
<evidence type="ECO:0000256" key="1">
    <source>
        <dbReference type="ARBA" id="ARBA00037961"/>
    </source>
</evidence>
<dbReference type="PANTHER" id="PTHR10672:SF3">
    <property type="entry name" value="PROTEIN HU-LI TAI SHAO"/>
    <property type="match status" value="1"/>
</dbReference>
<evidence type="ECO:0000256" key="2">
    <source>
        <dbReference type="SAM" id="MobiDB-lite"/>
    </source>
</evidence>
<evidence type="ECO:0000313" key="4">
    <source>
        <dbReference type="EMBL" id="TSH90716.1"/>
    </source>
</evidence>
<evidence type="ECO:0000313" key="5">
    <source>
        <dbReference type="Proteomes" id="UP000318405"/>
    </source>
</evidence>
<dbReference type="AlphaFoldDB" id="A0A556ACU5"/>